<proteinExistence type="predicted"/>
<accession>A0A9R0IDS6</accession>
<feature type="region of interest" description="Disordered" evidence="1">
    <location>
        <begin position="42"/>
        <end position="101"/>
    </location>
</feature>
<name>A0A9R0IDS6_SPIOL</name>
<evidence type="ECO:0000256" key="1">
    <source>
        <dbReference type="SAM" id="MobiDB-lite"/>
    </source>
</evidence>
<protein>
    <submittedName>
        <fullName evidence="3">Uncharacterized protein</fullName>
    </submittedName>
</protein>
<organism evidence="2 3">
    <name type="scientific">Spinacia oleracea</name>
    <name type="common">Spinach</name>
    <dbReference type="NCBI Taxonomy" id="3562"/>
    <lineage>
        <taxon>Eukaryota</taxon>
        <taxon>Viridiplantae</taxon>
        <taxon>Streptophyta</taxon>
        <taxon>Embryophyta</taxon>
        <taxon>Tracheophyta</taxon>
        <taxon>Spermatophyta</taxon>
        <taxon>Magnoliopsida</taxon>
        <taxon>eudicotyledons</taxon>
        <taxon>Gunneridae</taxon>
        <taxon>Pentapetalae</taxon>
        <taxon>Caryophyllales</taxon>
        <taxon>Chenopodiaceae</taxon>
        <taxon>Chenopodioideae</taxon>
        <taxon>Anserineae</taxon>
        <taxon>Spinacia</taxon>
    </lineage>
</organism>
<dbReference type="PANTHER" id="PTHR35488">
    <property type="entry name" value="OS05G0358900 PROTEIN-RELATED"/>
    <property type="match status" value="1"/>
</dbReference>
<dbReference type="AlphaFoldDB" id="A0A9R0IDS6"/>
<sequence>MKESPVFPGFETAKNDNCNNGFDFQTDFTQFLVEARKFANEKKMQPVIEQQSSTKKVGANQEKKGKKKSWKTALFSFWRSSSSEKKAKQQPNEKSCPKRRGHVSGPVYGVVGAATTIGGGQWQRLAVSGPMSSQFHQKKMKGYEDGIGIAYVSLERLNQPEYDSKTYGPVYLVS</sequence>
<dbReference type="Proteomes" id="UP000813463">
    <property type="component" value="Chromosome 1"/>
</dbReference>
<dbReference type="PANTHER" id="PTHR35488:SF4">
    <property type="entry name" value="DUF4005 DOMAIN-CONTAINING PROTEIN"/>
    <property type="match status" value="1"/>
</dbReference>
<reference evidence="3" key="2">
    <citation type="submission" date="2025-08" db="UniProtKB">
        <authorList>
            <consortium name="RefSeq"/>
        </authorList>
    </citation>
    <scope>IDENTIFICATION</scope>
    <source>
        <tissue evidence="3">Leaf</tissue>
    </source>
</reference>
<dbReference type="OrthoDB" id="737456at2759"/>
<evidence type="ECO:0000313" key="3">
    <source>
        <dbReference type="RefSeq" id="XP_021847461.1"/>
    </source>
</evidence>
<gene>
    <name evidence="3" type="primary">LOC110787193</name>
</gene>
<dbReference type="KEGG" id="soe:110787193"/>
<keyword evidence="2" id="KW-1185">Reference proteome</keyword>
<reference evidence="2" key="1">
    <citation type="journal article" date="2021" name="Nat. Commun.">
        <title>Genomic analyses provide insights into spinach domestication and the genetic basis of agronomic traits.</title>
        <authorList>
            <person name="Cai X."/>
            <person name="Sun X."/>
            <person name="Xu C."/>
            <person name="Sun H."/>
            <person name="Wang X."/>
            <person name="Ge C."/>
            <person name="Zhang Z."/>
            <person name="Wang Q."/>
            <person name="Fei Z."/>
            <person name="Jiao C."/>
            <person name="Wang Q."/>
        </authorList>
    </citation>
    <scope>NUCLEOTIDE SEQUENCE [LARGE SCALE GENOMIC DNA]</scope>
    <source>
        <strain evidence="2">cv. Varoflay</strain>
    </source>
</reference>
<dbReference type="GeneID" id="110787193"/>
<dbReference type="RefSeq" id="XP_021847461.1">
    <property type="nucleotide sequence ID" value="XM_021991769.2"/>
</dbReference>
<evidence type="ECO:0000313" key="2">
    <source>
        <dbReference type="Proteomes" id="UP000813463"/>
    </source>
</evidence>